<evidence type="ECO:0000313" key="5">
    <source>
        <dbReference type="EMBL" id="SHK32479.1"/>
    </source>
</evidence>
<dbReference type="InterPro" id="IPR045851">
    <property type="entry name" value="AMP-bd_C_sf"/>
</dbReference>
<dbReference type="AlphaFoldDB" id="A0A1M6RJ70"/>
<evidence type="ECO:0000313" key="6">
    <source>
        <dbReference type="Proteomes" id="UP000184498"/>
    </source>
</evidence>
<dbReference type="RefSeq" id="WP_072997584.1">
    <property type="nucleotide sequence ID" value="NZ_FRAM01000002.1"/>
</dbReference>
<reference evidence="6" key="1">
    <citation type="submission" date="2016-11" db="EMBL/GenBank/DDBJ databases">
        <authorList>
            <person name="Varghese N."/>
            <person name="Submissions S."/>
        </authorList>
    </citation>
    <scope>NUCLEOTIDE SEQUENCE [LARGE SCALE GENOMIC DNA]</scope>
    <source>
        <strain evidence="6">DSM 18016</strain>
    </source>
</reference>
<sequence>MFFLIDQNFSLSYKEILQKINSSDSYTDCYIYPDLKAFFLNWILALVNDKNIALMDSDISEKEITSNNLQINQLISIDTPKQFNSVRELIDSIRNSQSEITLFTSGTTGFTRKFTHPLKNLVRKINVSETRKDDVWAFAFNPTHVAGVQVFFQAILNQNLLVNVFLAPKDFIIDSIKKYKITNLSSTPTFYRLLLPLKESFDSVTKITVGGEKSDSHLISEIGKAFPNARINNVYGSTETGPLFSSQNDEFFVQEKHIGLIKVVDDELYIHKDLFGQNSQLNLIDGFYATGDLIEWIDDEQRRFRFTSRKNELINVGGYKVNPYEVEDELTQHESIRNVRVYAKSNAVLGNIICCEIELHPDTELKEEDVRFFLNGKIQNFKIPRKISFVDKIELTRTGKKKIV</sequence>
<feature type="domain" description="AMP-dependent synthetase/ligase" evidence="3">
    <location>
        <begin position="100"/>
        <end position="271"/>
    </location>
</feature>
<dbReference type="InterPro" id="IPR000873">
    <property type="entry name" value="AMP-dep_synth/lig_dom"/>
</dbReference>
<dbReference type="PANTHER" id="PTHR43201">
    <property type="entry name" value="ACYL-COA SYNTHETASE"/>
    <property type="match status" value="1"/>
</dbReference>
<keyword evidence="6" id="KW-1185">Reference proteome</keyword>
<comment type="similarity">
    <text evidence="1">Belongs to the ATP-dependent AMP-binding enzyme family.</text>
</comment>
<gene>
    <name evidence="5" type="ORF">SAMN05444371_1935</name>
</gene>
<dbReference type="Gene3D" id="3.30.300.30">
    <property type="match status" value="1"/>
</dbReference>
<dbReference type="SUPFAM" id="SSF56801">
    <property type="entry name" value="Acetyl-CoA synthetase-like"/>
    <property type="match status" value="1"/>
</dbReference>
<evidence type="ECO:0000259" key="3">
    <source>
        <dbReference type="Pfam" id="PF00501"/>
    </source>
</evidence>
<dbReference type="Pfam" id="PF13193">
    <property type="entry name" value="AMP-binding_C"/>
    <property type="match status" value="1"/>
</dbReference>
<dbReference type="CDD" id="cd04433">
    <property type="entry name" value="AFD_class_I"/>
    <property type="match status" value="1"/>
</dbReference>
<dbReference type="EMBL" id="FRAM01000002">
    <property type="protein sequence ID" value="SHK32479.1"/>
    <property type="molecule type" value="Genomic_DNA"/>
</dbReference>
<protein>
    <submittedName>
        <fullName evidence="5">AMP-binding enzyme C-terminal domain-containing protein</fullName>
    </submittedName>
</protein>
<dbReference type="GO" id="GO:0006631">
    <property type="term" value="P:fatty acid metabolic process"/>
    <property type="evidence" value="ECO:0007669"/>
    <property type="project" value="TreeGrafter"/>
</dbReference>
<name>A0A1M6RJ70_9FLAO</name>
<organism evidence="5 6">
    <name type="scientific">Epilithonimonas mollis</name>
    <dbReference type="NCBI Taxonomy" id="216903"/>
    <lineage>
        <taxon>Bacteria</taxon>
        <taxon>Pseudomonadati</taxon>
        <taxon>Bacteroidota</taxon>
        <taxon>Flavobacteriia</taxon>
        <taxon>Flavobacteriales</taxon>
        <taxon>Weeksellaceae</taxon>
        <taxon>Chryseobacterium group</taxon>
        <taxon>Epilithonimonas</taxon>
    </lineage>
</organism>
<dbReference type="OrthoDB" id="9765680at2"/>
<evidence type="ECO:0000259" key="4">
    <source>
        <dbReference type="Pfam" id="PF13193"/>
    </source>
</evidence>
<dbReference type="STRING" id="216903.SAMN05444371_1935"/>
<evidence type="ECO:0000256" key="1">
    <source>
        <dbReference type="ARBA" id="ARBA00006432"/>
    </source>
</evidence>
<dbReference type="Proteomes" id="UP000184498">
    <property type="component" value="Unassembled WGS sequence"/>
</dbReference>
<keyword evidence="2" id="KW-0436">Ligase</keyword>
<proteinExistence type="inferred from homology"/>
<evidence type="ECO:0000256" key="2">
    <source>
        <dbReference type="ARBA" id="ARBA00022598"/>
    </source>
</evidence>
<feature type="domain" description="AMP-binding enzyme C-terminal" evidence="4">
    <location>
        <begin position="325"/>
        <end position="400"/>
    </location>
</feature>
<dbReference type="InterPro" id="IPR025110">
    <property type="entry name" value="AMP-bd_C"/>
</dbReference>
<dbReference type="Gene3D" id="3.40.50.12780">
    <property type="entry name" value="N-terminal domain of ligase-like"/>
    <property type="match status" value="1"/>
</dbReference>
<dbReference type="InterPro" id="IPR042099">
    <property type="entry name" value="ANL_N_sf"/>
</dbReference>
<dbReference type="GO" id="GO:0031956">
    <property type="term" value="F:medium-chain fatty acid-CoA ligase activity"/>
    <property type="evidence" value="ECO:0007669"/>
    <property type="project" value="TreeGrafter"/>
</dbReference>
<dbReference type="PANTHER" id="PTHR43201:SF5">
    <property type="entry name" value="MEDIUM-CHAIN ACYL-COA LIGASE ACSF2, MITOCHONDRIAL"/>
    <property type="match status" value="1"/>
</dbReference>
<accession>A0A1M6RJ70</accession>
<dbReference type="Pfam" id="PF00501">
    <property type="entry name" value="AMP-binding"/>
    <property type="match status" value="1"/>
</dbReference>